<accession>V5LXF7</accession>
<sequence length="162" mass="18778">MSLRQTRMDHSSSIVQAIRSRRRWRRGRLLAPDEQMTSLKRRVTWRYSGQEEEESHLIPRIPLQALIKNLSARLRRLTPLHSTLPLMTPSRPSQQTGLSTSKFLRMRRSLAFSILFGTVITTVRAIKPNLLGGQVAMLNWRTWQVLLGATVLYVAFVQNMRQ</sequence>
<feature type="transmembrane region" description="Helical" evidence="1">
    <location>
        <begin position="138"/>
        <end position="157"/>
    </location>
</feature>
<evidence type="ECO:0000256" key="1">
    <source>
        <dbReference type="SAM" id="Phobius"/>
    </source>
</evidence>
<feature type="transmembrane region" description="Helical" evidence="1">
    <location>
        <begin position="109"/>
        <end position="126"/>
    </location>
</feature>
<keyword evidence="1" id="KW-0812">Transmembrane</keyword>
<proteinExistence type="predicted"/>
<dbReference type="EMBL" id="KF030876">
    <property type="protein sequence ID" value="AHA59521.1"/>
    <property type="molecule type" value="Genomic_RNA"/>
</dbReference>
<evidence type="ECO:0000313" key="2">
    <source>
        <dbReference type="EMBL" id="AHA59521.1"/>
    </source>
</evidence>
<keyword evidence="1" id="KW-0472">Membrane</keyword>
<keyword evidence="1" id="KW-1133">Transmembrane helix</keyword>
<reference evidence="2" key="2">
    <citation type="submission" date="2013-05" db="EMBL/GenBank/DDBJ databases">
        <authorList>
            <person name="Villamor D.V."/>
            <person name="Eastwell K.C."/>
        </authorList>
    </citation>
    <scope>NUCLEOTIDE SEQUENCE</scope>
    <source>
        <strain evidence="2">8265</strain>
    </source>
</reference>
<organism evidence="2">
    <name type="scientific">Cherry twisted leaf associated virus</name>
    <dbReference type="NCBI Taxonomy" id="1424279"/>
    <lineage>
        <taxon>Viruses</taxon>
        <taxon>Riboviria</taxon>
        <taxon>Orthornavirae</taxon>
        <taxon>Kitrinoviricota</taxon>
        <taxon>Alsuviricetes</taxon>
        <taxon>Tymovirales</taxon>
        <taxon>Betaflexiviridae</taxon>
        <taxon>Quinvirinae</taxon>
        <taxon>Robigovirus</taxon>
        <taxon>Robigovirus tortifoliae</taxon>
    </lineage>
</organism>
<name>V5LXF7_9VIRU</name>
<reference evidence="2" key="1">
    <citation type="journal article" date="2013" name="Phytopathology">
        <title>Viruses associated with rusty mottle and twisted leaf diseases of sweet cherry are distinct species.</title>
        <authorList>
            <person name="Villamor D.E."/>
            <person name="Eastwell K.C."/>
        </authorList>
    </citation>
    <scope>NUCLEOTIDE SEQUENCE</scope>
    <source>
        <strain evidence="2">8265</strain>
    </source>
</reference>
<protein>
    <submittedName>
        <fullName evidence="2">Uncharacterized protein</fullName>
    </submittedName>
</protein>